<dbReference type="AlphaFoldDB" id="A0A2T1BWY7"/>
<name>A0A2T1BWY7_9CYAN</name>
<evidence type="ECO:0000313" key="1">
    <source>
        <dbReference type="EMBL" id="PSB00502.1"/>
    </source>
</evidence>
<reference evidence="1 2" key="2">
    <citation type="submission" date="2018-03" db="EMBL/GenBank/DDBJ databases">
        <title>The ancient ancestry and fast evolution of plastids.</title>
        <authorList>
            <person name="Moore K.R."/>
            <person name="Magnabosco C."/>
            <person name="Momper L."/>
            <person name="Gold D.A."/>
            <person name="Bosak T."/>
            <person name="Fournier G.P."/>
        </authorList>
    </citation>
    <scope>NUCLEOTIDE SEQUENCE [LARGE SCALE GENOMIC DNA]</scope>
    <source>
        <strain evidence="1 2">CCAP 1448/3</strain>
    </source>
</reference>
<organism evidence="1 2">
    <name type="scientific">Merismopedia glauca CCAP 1448/3</name>
    <dbReference type="NCBI Taxonomy" id="1296344"/>
    <lineage>
        <taxon>Bacteria</taxon>
        <taxon>Bacillati</taxon>
        <taxon>Cyanobacteriota</taxon>
        <taxon>Cyanophyceae</taxon>
        <taxon>Synechococcales</taxon>
        <taxon>Merismopediaceae</taxon>
        <taxon>Merismopedia</taxon>
    </lineage>
</organism>
<comment type="caution">
    <text evidence="1">The sequence shown here is derived from an EMBL/GenBank/DDBJ whole genome shotgun (WGS) entry which is preliminary data.</text>
</comment>
<dbReference type="EMBL" id="PVWJ01000199">
    <property type="protein sequence ID" value="PSB00502.1"/>
    <property type="molecule type" value="Genomic_DNA"/>
</dbReference>
<evidence type="ECO:0000313" key="2">
    <source>
        <dbReference type="Proteomes" id="UP000238762"/>
    </source>
</evidence>
<gene>
    <name evidence="1" type="ORF">C7B64_23165</name>
</gene>
<proteinExistence type="predicted"/>
<protein>
    <submittedName>
        <fullName evidence="1">Uncharacterized protein</fullName>
    </submittedName>
</protein>
<dbReference type="Proteomes" id="UP000238762">
    <property type="component" value="Unassembled WGS sequence"/>
</dbReference>
<reference evidence="1 2" key="1">
    <citation type="submission" date="2018-02" db="EMBL/GenBank/DDBJ databases">
        <authorList>
            <person name="Cohen D.B."/>
            <person name="Kent A.D."/>
        </authorList>
    </citation>
    <scope>NUCLEOTIDE SEQUENCE [LARGE SCALE GENOMIC DNA]</scope>
    <source>
        <strain evidence="1 2">CCAP 1448/3</strain>
    </source>
</reference>
<sequence length="107" mass="12030">MDFFCVLFSFLRLIELLKKSADASSNLAVLYLFTRLILVEMKRKPGAPKGTVNNPLGTNQWEGNRAKSPIAVRLLEEQDRAIRDRAISEGKTLTEVMEEAIALYLSS</sequence>
<accession>A0A2T1BWY7</accession>
<keyword evidence="2" id="KW-1185">Reference proteome</keyword>